<protein>
    <submittedName>
        <fullName evidence="2">Uncharacterized protein</fullName>
    </submittedName>
</protein>
<dbReference type="EMBL" id="BMVP01000028">
    <property type="protein sequence ID" value="GHB85535.1"/>
    <property type="molecule type" value="Genomic_DNA"/>
</dbReference>
<name>A0ABQ3F5J5_9ACTN</name>
<proteinExistence type="predicted"/>
<sequence>MAGPGRRPDGLSGCSTDEDADALAEFAAGEFGASLRRLTSPGTGPLAVPGEVRAPHPASRPVCERGPPGAGSWAGGALSYGRTMPGMTTNVEFGLDVATGRAVLGCPPPAVPTPSATVT</sequence>
<accession>A0ABQ3F5J5</accession>
<dbReference type="Proteomes" id="UP000642673">
    <property type="component" value="Unassembled WGS sequence"/>
</dbReference>
<comment type="caution">
    <text evidence="2">The sequence shown here is derived from an EMBL/GenBank/DDBJ whole genome shotgun (WGS) entry which is preliminary data.</text>
</comment>
<organism evidence="2 3">
    <name type="scientific">Streptomyces cirratus</name>
    <dbReference type="NCBI Taxonomy" id="68187"/>
    <lineage>
        <taxon>Bacteria</taxon>
        <taxon>Bacillati</taxon>
        <taxon>Actinomycetota</taxon>
        <taxon>Actinomycetes</taxon>
        <taxon>Kitasatosporales</taxon>
        <taxon>Streptomycetaceae</taxon>
        <taxon>Streptomyces</taxon>
    </lineage>
</organism>
<keyword evidence="3" id="KW-1185">Reference proteome</keyword>
<reference evidence="3" key="1">
    <citation type="journal article" date="2019" name="Int. J. Syst. Evol. Microbiol.">
        <title>The Global Catalogue of Microorganisms (GCM) 10K type strain sequencing project: providing services to taxonomists for standard genome sequencing and annotation.</title>
        <authorList>
            <consortium name="The Broad Institute Genomics Platform"/>
            <consortium name="The Broad Institute Genome Sequencing Center for Infectious Disease"/>
            <person name="Wu L."/>
            <person name="Ma J."/>
        </authorList>
    </citation>
    <scope>NUCLEOTIDE SEQUENCE [LARGE SCALE GENOMIC DNA]</scope>
    <source>
        <strain evidence="3">JCM 4738</strain>
    </source>
</reference>
<feature type="region of interest" description="Disordered" evidence="1">
    <location>
        <begin position="41"/>
        <end position="71"/>
    </location>
</feature>
<evidence type="ECO:0000313" key="3">
    <source>
        <dbReference type="Proteomes" id="UP000642673"/>
    </source>
</evidence>
<evidence type="ECO:0000313" key="2">
    <source>
        <dbReference type="EMBL" id="GHB85535.1"/>
    </source>
</evidence>
<evidence type="ECO:0000256" key="1">
    <source>
        <dbReference type="SAM" id="MobiDB-lite"/>
    </source>
</evidence>
<gene>
    <name evidence="2" type="ORF">GCM10010347_65620</name>
</gene>